<comment type="caution">
    <text evidence="2">The sequence shown here is derived from an EMBL/GenBank/DDBJ whole genome shotgun (WGS) entry which is preliminary data.</text>
</comment>
<dbReference type="PANTHER" id="PTHR42928">
    <property type="entry name" value="TRICARBOXYLATE-BINDING PROTEIN"/>
    <property type="match status" value="1"/>
</dbReference>
<evidence type="ECO:0000313" key="3">
    <source>
        <dbReference type="Proteomes" id="UP000249065"/>
    </source>
</evidence>
<protein>
    <submittedName>
        <fullName evidence="2">Tripartite tricarboxylate transporter substrate binding protein</fullName>
    </submittedName>
</protein>
<dbReference type="CDD" id="cd13578">
    <property type="entry name" value="PBP2_Bug27"/>
    <property type="match status" value="1"/>
</dbReference>
<dbReference type="OrthoDB" id="8443386at2"/>
<dbReference type="Gene3D" id="3.40.190.10">
    <property type="entry name" value="Periplasmic binding protein-like II"/>
    <property type="match status" value="1"/>
</dbReference>
<dbReference type="Gene3D" id="3.40.190.150">
    <property type="entry name" value="Bordetella uptake gene, domain 1"/>
    <property type="match status" value="1"/>
</dbReference>
<evidence type="ECO:0000313" key="2">
    <source>
        <dbReference type="EMBL" id="RAI60604.1"/>
    </source>
</evidence>
<dbReference type="PANTHER" id="PTHR42928:SF5">
    <property type="entry name" value="BLR1237 PROTEIN"/>
    <property type="match status" value="1"/>
</dbReference>
<name>A0A327MEV3_9PROT</name>
<dbReference type="EMBL" id="QLIX01000001">
    <property type="protein sequence ID" value="RAI60604.1"/>
    <property type="molecule type" value="Genomic_DNA"/>
</dbReference>
<comment type="similarity">
    <text evidence="1">Belongs to the UPF0065 (bug) family.</text>
</comment>
<dbReference type="Proteomes" id="UP000249065">
    <property type="component" value="Unassembled WGS sequence"/>
</dbReference>
<keyword evidence="3" id="KW-1185">Reference proteome</keyword>
<dbReference type="InterPro" id="IPR005064">
    <property type="entry name" value="BUG"/>
</dbReference>
<dbReference type="AlphaFoldDB" id="A0A327MEV3"/>
<proteinExistence type="inferred from homology"/>
<evidence type="ECO:0000256" key="1">
    <source>
        <dbReference type="ARBA" id="ARBA00006987"/>
    </source>
</evidence>
<sequence>MRRRPLLALGAGTLGAGLGLGRGAQAQGGAGPAAPARPIRLVVAFPPGGPTDVVARILAERMGRALGQPIVVENRGGANGNIAAEAVSKADPDGTTLLYNTSSIAISRALYRKLAYDVLQDLTPVALTAASPLALVVNPAMPPRDPAGFIAWVKAEGGRLSYSSGGVGNISHLVSYLLLRHIGAEAVHVPYRGTAAALTDTAAGNVQFTCDTVVTALPLIQDGRVRAIAVSSAQRTPLLPDVPTMSESGLTPAGFDLGAWQGIMAPARTPPEAVARLNAAVAATLDDPEVRARLMQQGARPTGGSAADFARYLGREVEFWTRVVKESGATAE</sequence>
<dbReference type="PIRSF" id="PIRSF017082">
    <property type="entry name" value="YflP"/>
    <property type="match status" value="1"/>
</dbReference>
<accession>A0A327MEV3</accession>
<dbReference type="Pfam" id="PF03401">
    <property type="entry name" value="TctC"/>
    <property type="match status" value="1"/>
</dbReference>
<gene>
    <name evidence="2" type="ORF">DOO78_00250</name>
</gene>
<dbReference type="RefSeq" id="WP_111467737.1">
    <property type="nucleotide sequence ID" value="NZ_QLIX01000001.1"/>
</dbReference>
<organism evidence="2 3">
    <name type="scientific">Roseicella frigidaeris</name>
    <dbReference type="NCBI Taxonomy" id="2230885"/>
    <lineage>
        <taxon>Bacteria</taxon>
        <taxon>Pseudomonadati</taxon>
        <taxon>Pseudomonadota</taxon>
        <taxon>Alphaproteobacteria</taxon>
        <taxon>Acetobacterales</taxon>
        <taxon>Roseomonadaceae</taxon>
        <taxon>Roseicella</taxon>
    </lineage>
</organism>
<reference evidence="3" key="1">
    <citation type="submission" date="2018-06" db="EMBL/GenBank/DDBJ databases">
        <authorList>
            <person name="Khan S.A."/>
        </authorList>
    </citation>
    <scope>NUCLEOTIDE SEQUENCE [LARGE SCALE GENOMIC DNA]</scope>
    <source>
        <strain evidence="3">DB-1506</strain>
    </source>
</reference>
<dbReference type="InterPro" id="IPR042100">
    <property type="entry name" value="Bug_dom1"/>
</dbReference>
<dbReference type="SUPFAM" id="SSF53850">
    <property type="entry name" value="Periplasmic binding protein-like II"/>
    <property type="match status" value="1"/>
</dbReference>